<dbReference type="AlphaFoldDB" id="A0A1I7X7E8"/>
<protein>
    <submittedName>
        <fullName evidence="2">RING-type domain-containing protein</fullName>
    </submittedName>
</protein>
<evidence type="ECO:0000313" key="1">
    <source>
        <dbReference type="Proteomes" id="UP000095283"/>
    </source>
</evidence>
<dbReference type="PANTHER" id="PTHR31430:SF3">
    <property type="entry name" value="KINESIN MOTOR DOMAIN-CONTAINING PROTEIN"/>
    <property type="match status" value="1"/>
</dbReference>
<dbReference type="PANTHER" id="PTHR31430">
    <property type="entry name" value="PROTEIN CBG22332-RELATED"/>
    <property type="match status" value="1"/>
</dbReference>
<name>A0A1I7X7E8_HETBA</name>
<reference evidence="2" key="1">
    <citation type="submission" date="2016-11" db="UniProtKB">
        <authorList>
            <consortium name="WormBaseParasite"/>
        </authorList>
    </citation>
    <scope>IDENTIFICATION</scope>
</reference>
<organism evidence="1 2">
    <name type="scientific">Heterorhabditis bacteriophora</name>
    <name type="common">Entomopathogenic nematode worm</name>
    <dbReference type="NCBI Taxonomy" id="37862"/>
    <lineage>
        <taxon>Eukaryota</taxon>
        <taxon>Metazoa</taxon>
        <taxon>Ecdysozoa</taxon>
        <taxon>Nematoda</taxon>
        <taxon>Chromadorea</taxon>
        <taxon>Rhabditida</taxon>
        <taxon>Rhabditina</taxon>
        <taxon>Rhabditomorpha</taxon>
        <taxon>Strongyloidea</taxon>
        <taxon>Heterorhabditidae</taxon>
        <taxon>Heterorhabditis</taxon>
    </lineage>
</organism>
<accession>A0A1I7X7E8</accession>
<proteinExistence type="predicted"/>
<sequence>MDSKILSSKSSQLHSLDVSSYIPPALQTLNIVPTDCQLNAKYNNATNQTRFTFSVSWTKDYNLDGIQLTQVNSSQSSSFLDTKQSFVNDLMDKGTEKKDRVSLTDKVSCDGPCARSYLPEKLKSLGRCGHYLCDMCCDLVLNPDGSEGCSAFSCAYSHLYENLPESYARNEYEKYILARLKEKKRRAKVATACRKNLSGLADCSFNSSNKWAKQGTKNSSIGTSSGTDIVSLIITIITNPSVENSETDSVQHIRSNDCLFSDMTLASTHMEYPTSKVELLNIRLIVFEPGSHGSIRRYGNKYGFKFSGYYICIFRVHLSRELPAAITLKEALDELIEKRHKYACSPTGISHDCPARLYFYSRSHGKRLLQVPVHVLETALLWKFPACNSVLHFVLDMVGYMKQGRKNTYISIQSLI</sequence>
<keyword evidence="1" id="KW-1185">Reference proteome</keyword>
<dbReference type="WBParaSite" id="Hba_13547">
    <property type="protein sequence ID" value="Hba_13547"/>
    <property type="gene ID" value="Hba_13547"/>
</dbReference>
<evidence type="ECO:0000313" key="2">
    <source>
        <dbReference type="WBParaSite" id="Hba_13547"/>
    </source>
</evidence>
<dbReference type="Proteomes" id="UP000095283">
    <property type="component" value="Unplaced"/>
</dbReference>